<dbReference type="EMBL" id="JAQIZT010000006">
    <property type="protein sequence ID" value="KAJ6992634.1"/>
    <property type="molecule type" value="Genomic_DNA"/>
</dbReference>
<dbReference type="Proteomes" id="UP001164929">
    <property type="component" value="Chromosome 6"/>
</dbReference>
<evidence type="ECO:0000313" key="2">
    <source>
        <dbReference type="Proteomes" id="UP001164929"/>
    </source>
</evidence>
<proteinExistence type="predicted"/>
<dbReference type="PANTHER" id="PTHR43423:SF1">
    <property type="entry name" value="ABC TRANSPORTER I FAMILY MEMBER 17"/>
    <property type="match status" value="1"/>
</dbReference>
<accession>A0AAD6QLX1</accession>
<evidence type="ECO:0000313" key="1">
    <source>
        <dbReference type="EMBL" id="KAJ6992634.1"/>
    </source>
</evidence>
<protein>
    <submittedName>
        <fullName evidence="1">Uncharacterized protein</fullName>
    </submittedName>
</protein>
<organism evidence="1 2">
    <name type="scientific">Populus alba x Populus x berolinensis</name>
    <dbReference type="NCBI Taxonomy" id="444605"/>
    <lineage>
        <taxon>Eukaryota</taxon>
        <taxon>Viridiplantae</taxon>
        <taxon>Streptophyta</taxon>
        <taxon>Embryophyta</taxon>
        <taxon>Tracheophyta</taxon>
        <taxon>Spermatophyta</taxon>
        <taxon>Magnoliopsida</taxon>
        <taxon>eudicotyledons</taxon>
        <taxon>Gunneridae</taxon>
        <taxon>Pentapetalae</taxon>
        <taxon>rosids</taxon>
        <taxon>fabids</taxon>
        <taxon>Malpighiales</taxon>
        <taxon>Salicaceae</taxon>
        <taxon>Saliceae</taxon>
        <taxon>Populus</taxon>
    </lineage>
</organism>
<dbReference type="AlphaFoldDB" id="A0AAD6QLX1"/>
<sequence length="98" mass="11394">MAILALYLRFSRRIYVWYLEETLWDLSGTVADNIRYGPQLKGKKLTDDEAYKLLLLADLDSSFCKKIIVKQTQRIADVVCLLMNYLKPSIPWHKGSLN</sequence>
<keyword evidence="2" id="KW-1185">Reference proteome</keyword>
<reference evidence="1" key="1">
    <citation type="journal article" date="2023" name="Mol. Ecol. Resour.">
        <title>Chromosome-level genome assembly of a triploid poplar Populus alba 'Berolinensis'.</title>
        <authorList>
            <person name="Chen S."/>
            <person name="Yu Y."/>
            <person name="Wang X."/>
            <person name="Wang S."/>
            <person name="Zhang T."/>
            <person name="Zhou Y."/>
            <person name="He R."/>
            <person name="Meng N."/>
            <person name="Wang Y."/>
            <person name="Liu W."/>
            <person name="Liu Z."/>
            <person name="Liu J."/>
            <person name="Guo Q."/>
            <person name="Huang H."/>
            <person name="Sederoff R.R."/>
            <person name="Wang G."/>
            <person name="Qu G."/>
            <person name="Chen S."/>
        </authorList>
    </citation>
    <scope>NUCLEOTIDE SEQUENCE</scope>
    <source>
        <strain evidence="1">SC-2020</strain>
    </source>
</reference>
<name>A0AAD6QLX1_9ROSI</name>
<comment type="caution">
    <text evidence="1">The sequence shown here is derived from an EMBL/GenBank/DDBJ whole genome shotgun (WGS) entry which is preliminary data.</text>
</comment>
<gene>
    <name evidence="1" type="ORF">NC653_015892</name>
</gene>
<dbReference type="PANTHER" id="PTHR43423">
    <property type="entry name" value="ABC TRANSPORTER I FAMILY MEMBER 17"/>
    <property type="match status" value="1"/>
</dbReference>